<dbReference type="AlphaFoldDB" id="Q1DBH3"/>
<dbReference type="HOGENOM" id="CLU_3346282_0_0_7"/>
<dbReference type="EnsemblBacteria" id="ABF87290">
    <property type="protein sequence ID" value="ABF87290"/>
    <property type="gene ID" value="MXAN_1750"/>
</dbReference>
<reference evidence="1 2" key="1">
    <citation type="journal article" date="2006" name="Proc. Natl. Acad. Sci. U.S.A.">
        <title>Evolution of sensory complexity recorded in a myxobacterial genome.</title>
        <authorList>
            <person name="Goldman B.S."/>
            <person name="Nierman W.C."/>
            <person name="Kaiser D."/>
            <person name="Slater S.C."/>
            <person name="Durkin A.S."/>
            <person name="Eisen J.A."/>
            <person name="Ronning C.M."/>
            <person name="Barbazuk W.B."/>
            <person name="Blanchard M."/>
            <person name="Field C."/>
            <person name="Halling C."/>
            <person name="Hinkle G."/>
            <person name="Iartchuk O."/>
            <person name="Kim H.S."/>
            <person name="Mackenzie C."/>
            <person name="Madupu R."/>
            <person name="Miller N."/>
            <person name="Shvartsbeyn A."/>
            <person name="Sullivan S.A."/>
            <person name="Vaudin M."/>
            <person name="Wiegand R."/>
            <person name="Kaplan H.B."/>
        </authorList>
    </citation>
    <scope>NUCLEOTIDE SEQUENCE [LARGE SCALE GENOMIC DNA]</scope>
    <source>
        <strain evidence="2">DK1622</strain>
    </source>
</reference>
<dbReference type="EMBL" id="CP000113">
    <property type="protein sequence ID" value="ABF87290.1"/>
    <property type="molecule type" value="Genomic_DNA"/>
</dbReference>
<protein>
    <submittedName>
        <fullName evidence="1">Uncharacterized protein</fullName>
    </submittedName>
</protein>
<keyword evidence="2" id="KW-1185">Reference proteome</keyword>
<name>Q1DBH3_MYXXD</name>
<gene>
    <name evidence="1" type="ordered locus">MXAN_1750</name>
</gene>
<organism evidence="1 2">
    <name type="scientific">Myxococcus xanthus (strain DK1622)</name>
    <dbReference type="NCBI Taxonomy" id="246197"/>
    <lineage>
        <taxon>Bacteria</taxon>
        <taxon>Pseudomonadati</taxon>
        <taxon>Myxococcota</taxon>
        <taxon>Myxococcia</taxon>
        <taxon>Myxococcales</taxon>
        <taxon>Cystobacterineae</taxon>
        <taxon>Myxococcaceae</taxon>
        <taxon>Myxococcus</taxon>
    </lineage>
</organism>
<evidence type="ECO:0000313" key="2">
    <source>
        <dbReference type="Proteomes" id="UP000002402"/>
    </source>
</evidence>
<dbReference type="Proteomes" id="UP000002402">
    <property type="component" value="Chromosome"/>
</dbReference>
<sequence length="37" mass="3971">MDAAKAPFISAEDFPHVEDASRGLRGQGYAYVEDGVT</sequence>
<evidence type="ECO:0000313" key="1">
    <source>
        <dbReference type="EMBL" id="ABF87290.1"/>
    </source>
</evidence>
<proteinExistence type="predicted"/>
<accession>Q1DBH3</accession>
<dbReference type="KEGG" id="mxa:MXAN_1750"/>